<dbReference type="InterPro" id="IPR036390">
    <property type="entry name" value="WH_DNA-bd_sf"/>
</dbReference>
<feature type="compositionally biased region" description="Basic and acidic residues" evidence="5">
    <location>
        <begin position="151"/>
        <end position="170"/>
    </location>
</feature>
<dbReference type="SUPFAM" id="SSF46785">
    <property type="entry name" value="Winged helix' DNA-binding domain"/>
    <property type="match status" value="1"/>
</dbReference>
<proteinExistence type="predicted"/>
<dbReference type="CDD" id="cd00073">
    <property type="entry name" value="H15"/>
    <property type="match status" value="1"/>
</dbReference>
<dbReference type="GO" id="GO:0030261">
    <property type="term" value="P:chromosome condensation"/>
    <property type="evidence" value="ECO:0007669"/>
    <property type="project" value="TreeGrafter"/>
</dbReference>
<evidence type="ECO:0000256" key="4">
    <source>
        <dbReference type="ARBA" id="ARBA00023242"/>
    </source>
</evidence>
<keyword evidence="2" id="KW-0158">Chromosome</keyword>
<evidence type="ECO:0000313" key="7">
    <source>
        <dbReference type="Proteomes" id="UP000694553"/>
    </source>
</evidence>
<dbReference type="PANTHER" id="PTHR11467:SF42">
    <property type="entry name" value="HISTONE H1.8"/>
    <property type="match status" value="1"/>
</dbReference>
<feature type="region of interest" description="Disordered" evidence="5">
    <location>
        <begin position="140"/>
        <end position="248"/>
    </location>
</feature>
<keyword evidence="3" id="KW-0238">DNA-binding</keyword>
<dbReference type="Proteomes" id="UP000694553">
    <property type="component" value="Unassembled WGS sequence"/>
</dbReference>
<reference evidence="7" key="1">
    <citation type="submission" date="2019-10" db="EMBL/GenBank/DDBJ databases">
        <title>Corvus moneduloides (New Caledonian crow) genome, bCorMon1, primary haplotype.</title>
        <authorList>
            <person name="Rutz C."/>
            <person name="Fungtammasan C."/>
            <person name="Mountcastle J."/>
            <person name="Formenti G."/>
            <person name="Chow W."/>
            <person name="Howe K."/>
            <person name="Steele M.P."/>
            <person name="Fernandes J."/>
            <person name="Gilbert M.T.P."/>
            <person name="Fedrigo O."/>
            <person name="Jarvis E.D."/>
            <person name="Gemmell N."/>
        </authorList>
    </citation>
    <scope>NUCLEOTIDE SEQUENCE [LARGE SCALE GENOMIC DNA]</scope>
</reference>
<dbReference type="GO" id="GO:0006334">
    <property type="term" value="P:nucleosome assembly"/>
    <property type="evidence" value="ECO:0007669"/>
    <property type="project" value="InterPro"/>
</dbReference>
<dbReference type="AlphaFoldDB" id="A0A8C3D4P3"/>
<dbReference type="FunFam" id="1.10.10.10:FF:000393">
    <property type="entry name" value="Oocyte-specific H1 histone"/>
    <property type="match status" value="1"/>
</dbReference>
<reference evidence="6" key="2">
    <citation type="submission" date="2025-08" db="UniProtKB">
        <authorList>
            <consortium name="Ensembl"/>
        </authorList>
    </citation>
    <scope>IDENTIFICATION</scope>
</reference>
<dbReference type="OMA" id="MHTESLT"/>
<dbReference type="PANTHER" id="PTHR11467">
    <property type="entry name" value="HISTONE H1"/>
    <property type="match status" value="1"/>
</dbReference>
<keyword evidence="4" id="KW-0539">Nucleus</keyword>
<keyword evidence="7" id="KW-1185">Reference proteome</keyword>
<organism evidence="6 7">
    <name type="scientific">Corvus moneduloides</name>
    <name type="common">New Caledonian crow</name>
    <dbReference type="NCBI Taxonomy" id="1196302"/>
    <lineage>
        <taxon>Eukaryota</taxon>
        <taxon>Metazoa</taxon>
        <taxon>Chordata</taxon>
        <taxon>Craniata</taxon>
        <taxon>Vertebrata</taxon>
        <taxon>Euteleostomi</taxon>
        <taxon>Archelosauria</taxon>
        <taxon>Archosauria</taxon>
        <taxon>Dinosauria</taxon>
        <taxon>Saurischia</taxon>
        <taxon>Theropoda</taxon>
        <taxon>Coelurosauria</taxon>
        <taxon>Aves</taxon>
        <taxon>Neognathae</taxon>
        <taxon>Neoaves</taxon>
        <taxon>Telluraves</taxon>
        <taxon>Australaves</taxon>
        <taxon>Passeriformes</taxon>
        <taxon>Corvoidea</taxon>
        <taxon>Corvidae</taxon>
        <taxon>Corvus</taxon>
    </lineage>
</organism>
<name>A0A8C3D4P3_CORMO</name>
<dbReference type="Pfam" id="PF00538">
    <property type="entry name" value="Linker_histone"/>
    <property type="match status" value="1"/>
</dbReference>
<comment type="subcellular location">
    <subcellularLocation>
        <location evidence="1">Nucleus</location>
    </subcellularLocation>
</comment>
<evidence type="ECO:0000313" key="6">
    <source>
        <dbReference type="Ensembl" id="ENSCMUP00000001629.2"/>
    </source>
</evidence>
<dbReference type="InterPro" id="IPR005818">
    <property type="entry name" value="Histone_H1/H5_H15"/>
</dbReference>
<dbReference type="GO" id="GO:0031492">
    <property type="term" value="F:nucleosomal DNA binding"/>
    <property type="evidence" value="ECO:0007669"/>
    <property type="project" value="TreeGrafter"/>
</dbReference>
<evidence type="ECO:0000256" key="1">
    <source>
        <dbReference type="ARBA" id="ARBA00004123"/>
    </source>
</evidence>
<dbReference type="GO" id="GO:0000786">
    <property type="term" value="C:nucleosome"/>
    <property type="evidence" value="ECO:0007669"/>
    <property type="project" value="InterPro"/>
</dbReference>
<dbReference type="Ensembl" id="ENSCMUT00000001748.2">
    <property type="protein sequence ID" value="ENSCMUP00000001629.2"/>
    <property type="gene ID" value="ENSCMUG00000001113.2"/>
</dbReference>
<evidence type="ECO:0000256" key="2">
    <source>
        <dbReference type="ARBA" id="ARBA00022454"/>
    </source>
</evidence>
<dbReference type="SMART" id="SM00526">
    <property type="entry name" value="H15"/>
    <property type="match status" value="1"/>
</dbReference>
<feature type="compositionally biased region" description="Low complexity" evidence="5">
    <location>
        <begin position="194"/>
        <end position="216"/>
    </location>
</feature>
<dbReference type="PROSITE" id="PS51504">
    <property type="entry name" value="H15"/>
    <property type="match status" value="1"/>
</dbReference>
<dbReference type="InterPro" id="IPR036388">
    <property type="entry name" value="WH-like_DNA-bd_sf"/>
</dbReference>
<feature type="compositionally biased region" description="Basic residues" evidence="5">
    <location>
        <begin position="183"/>
        <end position="193"/>
    </location>
</feature>
<accession>A0A8C3D4P3</accession>
<dbReference type="GO" id="GO:0005634">
    <property type="term" value="C:nucleus"/>
    <property type="evidence" value="ECO:0007669"/>
    <property type="project" value="UniProtKB-SubCell"/>
</dbReference>
<reference evidence="6" key="3">
    <citation type="submission" date="2025-09" db="UniProtKB">
        <authorList>
            <consortium name="Ensembl"/>
        </authorList>
    </citation>
    <scope>IDENTIFICATION</scope>
</reference>
<accession>A0A8U7MWA4</accession>
<sequence length="248" mass="25978">MLWAGSLCTPQQVLSASWNLSPPTPTQQQADTFLLPVQGNHPATPPPPISHSSLNPLLRCHPPTLQMVKEALRAHDEKKGASVVAIKRFILAKYPTVDPIRLKYLLKQALSKGLSCGDLVRPHNSSSVGATGTYKVSKGTLFPSLQGQSRAAEKPRSDRAKHPRTADRPRAHGTGPSEPLRTASHHQAPRKGHSGPSAALAAENAGGGESDSSSGAGVKGPQKAPRGKSKGKVPKGAQQDAPKAQAGA</sequence>
<evidence type="ECO:0000256" key="3">
    <source>
        <dbReference type="ARBA" id="ARBA00023125"/>
    </source>
</evidence>
<evidence type="ECO:0000256" key="5">
    <source>
        <dbReference type="SAM" id="MobiDB-lite"/>
    </source>
</evidence>
<protein>
    <submittedName>
        <fullName evidence="6">Uncharacterized protein</fullName>
    </submittedName>
</protein>
<dbReference type="Gene3D" id="1.10.10.10">
    <property type="entry name" value="Winged helix-like DNA-binding domain superfamily/Winged helix DNA-binding domain"/>
    <property type="match status" value="1"/>
</dbReference>
<dbReference type="GO" id="GO:0003690">
    <property type="term" value="F:double-stranded DNA binding"/>
    <property type="evidence" value="ECO:0007669"/>
    <property type="project" value="TreeGrafter"/>
</dbReference>
<dbReference type="GO" id="GO:0045910">
    <property type="term" value="P:negative regulation of DNA recombination"/>
    <property type="evidence" value="ECO:0007669"/>
    <property type="project" value="TreeGrafter"/>
</dbReference>